<dbReference type="AlphaFoldDB" id="X0TWX8"/>
<organism evidence="1">
    <name type="scientific">marine sediment metagenome</name>
    <dbReference type="NCBI Taxonomy" id="412755"/>
    <lineage>
        <taxon>unclassified sequences</taxon>
        <taxon>metagenomes</taxon>
        <taxon>ecological metagenomes</taxon>
    </lineage>
</organism>
<name>X0TWX8_9ZZZZ</name>
<dbReference type="InterPro" id="IPR036052">
    <property type="entry name" value="TrpB-like_PALP_sf"/>
</dbReference>
<comment type="caution">
    <text evidence="1">The sequence shown here is derived from an EMBL/GenBank/DDBJ whole genome shotgun (WGS) entry which is preliminary data.</text>
</comment>
<sequence>ELKHHLDLNEASNVLVINTEGVTDRKSFNEIIRL</sequence>
<gene>
    <name evidence="1" type="ORF">S01H1_28572</name>
</gene>
<proteinExistence type="predicted"/>
<dbReference type="EMBL" id="BARS01017471">
    <property type="protein sequence ID" value="GAF98078.1"/>
    <property type="molecule type" value="Genomic_DNA"/>
</dbReference>
<dbReference type="Gene3D" id="3.40.50.1100">
    <property type="match status" value="1"/>
</dbReference>
<feature type="non-terminal residue" evidence="1">
    <location>
        <position position="1"/>
    </location>
</feature>
<protein>
    <submittedName>
        <fullName evidence="1">Uncharacterized protein</fullName>
    </submittedName>
</protein>
<evidence type="ECO:0000313" key="1">
    <source>
        <dbReference type="EMBL" id="GAF98078.1"/>
    </source>
</evidence>
<accession>X0TWX8</accession>
<reference evidence="1" key="1">
    <citation type="journal article" date="2014" name="Front. Microbiol.">
        <title>High frequency of phylogenetically diverse reductive dehalogenase-homologous genes in deep subseafloor sedimentary metagenomes.</title>
        <authorList>
            <person name="Kawai M."/>
            <person name="Futagami T."/>
            <person name="Toyoda A."/>
            <person name="Takaki Y."/>
            <person name="Nishi S."/>
            <person name="Hori S."/>
            <person name="Arai W."/>
            <person name="Tsubouchi T."/>
            <person name="Morono Y."/>
            <person name="Uchiyama I."/>
            <person name="Ito T."/>
            <person name="Fujiyama A."/>
            <person name="Inagaki F."/>
            <person name="Takami H."/>
        </authorList>
    </citation>
    <scope>NUCLEOTIDE SEQUENCE</scope>
    <source>
        <strain evidence="1">Expedition CK06-06</strain>
    </source>
</reference>